<organism evidence="1 2">
    <name type="scientific">Viridibacterium curvum</name>
    <dbReference type="NCBI Taxonomy" id="1101404"/>
    <lineage>
        <taxon>Bacteria</taxon>
        <taxon>Pseudomonadati</taxon>
        <taxon>Pseudomonadota</taxon>
        <taxon>Betaproteobacteria</taxon>
        <taxon>Rhodocyclales</taxon>
        <taxon>Rhodocyclaceae</taxon>
        <taxon>Viridibacterium</taxon>
    </lineage>
</organism>
<protein>
    <submittedName>
        <fullName evidence="1">Uncharacterized protein</fullName>
    </submittedName>
</protein>
<sequence length="106" mass="11329">MPFYTTLITAPVPASLDMVRIIDARVADRPRGENETLVPVGGDTTCARNRLIKPTDQLRAEWLVVRAGQATESVIALEVAGLPGAALYPGSWSERDSSAARPVARG</sequence>
<evidence type="ECO:0000313" key="1">
    <source>
        <dbReference type="EMBL" id="GAA5165168.1"/>
    </source>
</evidence>
<name>A0ABP9QP29_9RHOO</name>
<evidence type="ECO:0000313" key="2">
    <source>
        <dbReference type="Proteomes" id="UP001500547"/>
    </source>
</evidence>
<proteinExistence type="predicted"/>
<keyword evidence="2" id="KW-1185">Reference proteome</keyword>
<reference evidence="2" key="1">
    <citation type="journal article" date="2019" name="Int. J. Syst. Evol. Microbiol.">
        <title>The Global Catalogue of Microorganisms (GCM) 10K type strain sequencing project: providing services to taxonomists for standard genome sequencing and annotation.</title>
        <authorList>
            <consortium name="The Broad Institute Genomics Platform"/>
            <consortium name="The Broad Institute Genome Sequencing Center for Infectious Disease"/>
            <person name="Wu L."/>
            <person name="Ma J."/>
        </authorList>
    </citation>
    <scope>NUCLEOTIDE SEQUENCE [LARGE SCALE GENOMIC DNA]</scope>
    <source>
        <strain evidence="2">JCM 18715</strain>
    </source>
</reference>
<dbReference type="Proteomes" id="UP001500547">
    <property type="component" value="Unassembled WGS sequence"/>
</dbReference>
<accession>A0ABP9QP29</accession>
<dbReference type="EMBL" id="BAABLD010000008">
    <property type="protein sequence ID" value="GAA5165168.1"/>
    <property type="molecule type" value="Genomic_DNA"/>
</dbReference>
<comment type="caution">
    <text evidence="1">The sequence shown here is derived from an EMBL/GenBank/DDBJ whole genome shotgun (WGS) entry which is preliminary data.</text>
</comment>
<dbReference type="RefSeq" id="WP_345532819.1">
    <property type="nucleotide sequence ID" value="NZ_BAABLD010000008.1"/>
</dbReference>
<gene>
    <name evidence="1" type="ORF">GCM10025770_20260</name>
</gene>